<feature type="compositionally biased region" description="Polar residues" evidence="1">
    <location>
        <begin position="484"/>
        <end position="502"/>
    </location>
</feature>
<feature type="compositionally biased region" description="Low complexity" evidence="1">
    <location>
        <begin position="404"/>
        <end position="418"/>
    </location>
</feature>
<feature type="compositionally biased region" description="Basic and acidic residues" evidence="1">
    <location>
        <begin position="768"/>
        <end position="782"/>
    </location>
</feature>
<feature type="compositionally biased region" description="Polar residues" evidence="1">
    <location>
        <begin position="229"/>
        <end position="249"/>
    </location>
</feature>
<feature type="region of interest" description="Disordered" evidence="1">
    <location>
        <begin position="524"/>
        <end position="550"/>
    </location>
</feature>
<feature type="compositionally biased region" description="Low complexity" evidence="1">
    <location>
        <begin position="524"/>
        <end position="535"/>
    </location>
</feature>
<dbReference type="EMBL" id="BQXS01012429">
    <property type="protein sequence ID" value="GKT22851.1"/>
    <property type="molecule type" value="Genomic_DNA"/>
</dbReference>
<feature type="compositionally biased region" description="Basic residues" evidence="1">
    <location>
        <begin position="441"/>
        <end position="453"/>
    </location>
</feature>
<accession>A0ABQ5JYT7</accession>
<dbReference type="SUPFAM" id="SSF54928">
    <property type="entry name" value="RNA-binding domain, RBD"/>
    <property type="match status" value="1"/>
</dbReference>
<feature type="region of interest" description="Disordered" evidence="1">
    <location>
        <begin position="683"/>
        <end position="782"/>
    </location>
</feature>
<sequence length="782" mass="86081">MKIGHLINFTRPKPDVKYCFLDYETQDEEFKAIAHFHGLKVDGNILTCEAAKKSYIKKNWWFHKGYKAPPTDIEDSEISKTKQAISQITTHSSSQDHLISDINPPFSYFYPDHSDYQPYQGMDPLSFSPHSYQVIPSHSSALHSIPTPYLQWNSTTVIPRPPSISSLHGQTTNKSYFQDSSVHHEFPPPPSQPFPSLSSQDHFRFHSDSVSPSSSRSNSCSRVVSPRSQQSAFPATLKTPTSTDKTLHSSSVPILWTESSPGEKFFSSPALDRHGARGFSSASASLQRRDFESSPSFELPVRRSSLEVVRTDSSSGREHSSSFSGRRGSFEFSSGPPVHRIGNISTSVPPSFHYYSNHASSEMDNDLPDTSPIYSFRAAMASMPASKESKQKILSSFAPDRHSTQSSTIQQHSPSSSTMGGGEYGERMNPPFEGQDMKHEISRHHQYGPHKQTHGPSFGSEMQTHGPSFGSEIPGPNWLGHSIESIQCDSLSHEASQPSGRSHISDFSARGSSARSICSTIGTTSSLSSSISSSIPRHYSIPQSSQTEYERGSLVTMPMYSSGSGDTSSGEHKNYSASGPYSASFVMPSFTSISTTSSAGTSGVQTTTISIPPLSSASLEVQTEATDLSLQHDGLPLRQSVDQYQSRGGSMAHPERESASHGSITQTESVRALRERIEMIYGPGVQHQSPHEDRESSSRQQLSSHGFSKYNHKQDGTNSYPEMVFPRVTASSQESIQRDSSMVSTTSQQRYSQSGEHQGHFTDQPQMEQDKTVQSHGREEEE</sequence>
<comment type="caution">
    <text evidence="2">The sequence shown here is derived from an EMBL/GenBank/DDBJ whole genome shotgun (WGS) entry which is preliminary data.</text>
</comment>
<feature type="compositionally biased region" description="Low complexity" evidence="1">
    <location>
        <begin position="321"/>
        <end position="335"/>
    </location>
</feature>
<feature type="region of interest" description="Disordered" evidence="1">
    <location>
        <begin position="387"/>
        <end position="510"/>
    </location>
</feature>
<dbReference type="Proteomes" id="UP001057375">
    <property type="component" value="Unassembled WGS sequence"/>
</dbReference>
<feature type="region of interest" description="Disordered" evidence="1">
    <location>
        <begin position="643"/>
        <end position="668"/>
    </location>
</feature>
<evidence type="ECO:0000313" key="3">
    <source>
        <dbReference type="Proteomes" id="UP001057375"/>
    </source>
</evidence>
<feature type="compositionally biased region" description="Low complexity" evidence="1">
    <location>
        <begin position="208"/>
        <end position="228"/>
    </location>
</feature>
<reference evidence="2" key="1">
    <citation type="submission" date="2022-03" db="EMBL/GenBank/DDBJ databases">
        <title>Draft genome sequence of Aduncisulcus paluster, a free-living microaerophilic Fornicata.</title>
        <authorList>
            <person name="Yuyama I."/>
            <person name="Kume K."/>
            <person name="Tamura T."/>
            <person name="Inagaki Y."/>
            <person name="Hashimoto T."/>
        </authorList>
    </citation>
    <scope>NUCLEOTIDE SEQUENCE</scope>
    <source>
        <strain evidence="2">NY0171</strain>
    </source>
</reference>
<keyword evidence="3" id="KW-1185">Reference proteome</keyword>
<name>A0ABQ5JYT7_9EUKA</name>
<protein>
    <recommendedName>
        <fullName evidence="4">RRM domain-containing protein</fullName>
    </recommendedName>
</protein>
<evidence type="ECO:0000256" key="1">
    <source>
        <dbReference type="SAM" id="MobiDB-lite"/>
    </source>
</evidence>
<evidence type="ECO:0000313" key="2">
    <source>
        <dbReference type="EMBL" id="GKT22851.1"/>
    </source>
</evidence>
<feature type="compositionally biased region" description="Polar residues" evidence="1">
    <location>
        <begin position="729"/>
        <end position="767"/>
    </location>
</feature>
<dbReference type="InterPro" id="IPR035979">
    <property type="entry name" value="RBD_domain_sf"/>
</dbReference>
<gene>
    <name evidence="2" type="ORF">ADUPG1_012247</name>
</gene>
<proteinExistence type="predicted"/>
<feature type="region of interest" description="Disordered" evidence="1">
    <location>
        <begin position="310"/>
        <end position="336"/>
    </location>
</feature>
<feature type="region of interest" description="Disordered" evidence="1">
    <location>
        <begin position="178"/>
        <end position="249"/>
    </location>
</feature>
<organism evidence="2 3">
    <name type="scientific">Aduncisulcus paluster</name>
    <dbReference type="NCBI Taxonomy" id="2918883"/>
    <lineage>
        <taxon>Eukaryota</taxon>
        <taxon>Metamonada</taxon>
        <taxon>Carpediemonas-like organisms</taxon>
        <taxon>Aduncisulcus</taxon>
    </lineage>
</organism>
<evidence type="ECO:0008006" key="4">
    <source>
        <dbReference type="Google" id="ProtNLM"/>
    </source>
</evidence>